<protein>
    <submittedName>
        <fullName evidence="1">Uncharacterized protein</fullName>
    </submittedName>
</protein>
<proteinExistence type="predicted"/>
<keyword evidence="2" id="KW-1185">Reference proteome</keyword>
<accession>D5ST44</accession>
<dbReference type="Proteomes" id="UP000002220">
    <property type="component" value="Chromosome"/>
</dbReference>
<name>D5ST44_PLAL2</name>
<dbReference type="HOGENOM" id="CLU_3010342_0_0_0"/>
<gene>
    <name evidence="1" type="ordered locus">Plim_0968</name>
</gene>
<dbReference type="EMBL" id="CP001744">
    <property type="protein sequence ID" value="ADG66812.1"/>
    <property type="molecule type" value="Genomic_DNA"/>
</dbReference>
<evidence type="ECO:0000313" key="1">
    <source>
        <dbReference type="EMBL" id="ADG66812.1"/>
    </source>
</evidence>
<reference evidence="1 2" key="1">
    <citation type="journal article" date="2010" name="Stand. Genomic Sci.">
        <title>Complete genome sequence of Planctomyces limnophilus type strain (Mu 290).</title>
        <authorList>
            <person name="Labutti K."/>
            <person name="Sikorski J."/>
            <person name="Schneider S."/>
            <person name="Nolan M."/>
            <person name="Lucas S."/>
            <person name="Glavina Del Rio T."/>
            <person name="Tice H."/>
            <person name="Cheng J.F."/>
            <person name="Goodwin L."/>
            <person name="Pitluck S."/>
            <person name="Liolios K."/>
            <person name="Ivanova N."/>
            <person name="Mavromatis K."/>
            <person name="Mikhailova N."/>
            <person name="Pati A."/>
            <person name="Chen A."/>
            <person name="Palaniappan K."/>
            <person name="Land M."/>
            <person name="Hauser L."/>
            <person name="Chang Y.J."/>
            <person name="Jeffries C.D."/>
            <person name="Tindall B.J."/>
            <person name="Rohde M."/>
            <person name="Goker M."/>
            <person name="Woyke T."/>
            <person name="Bristow J."/>
            <person name="Eisen J.A."/>
            <person name="Markowitz V."/>
            <person name="Hugenholtz P."/>
            <person name="Kyrpides N.C."/>
            <person name="Klenk H.P."/>
            <person name="Lapidus A."/>
        </authorList>
    </citation>
    <scope>NUCLEOTIDE SEQUENCE [LARGE SCALE GENOMIC DNA]</scope>
    <source>
        <strain evidence="2">ATCC 43296 / DSM 3776 / IFAM 1008 / 290</strain>
    </source>
</reference>
<dbReference type="KEGG" id="plm:Plim_0968"/>
<organism evidence="1 2">
    <name type="scientific">Planctopirus limnophila (strain ATCC 43296 / DSM 3776 / IFAM 1008 / Mu 290)</name>
    <name type="common">Planctomyces limnophilus</name>
    <dbReference type="NCBI Taxonomy" id="521674"/>
    <lineage>
        <taxon>Bacteria</taxon>
        <taxon>Pseudomonadati</taxon>
        <taxon>Planctomycetota</taxon>
        <taxon>Planctomycetia</taxon>
        <taxon>Planctomycetales</taxon>
        <taxon>Planctomycetaceae</taxon>
        <taxon>Planctopirus</taxon>
    </lineage>
</organism>
<sequence>MMGTVLESPPIEATLRECHRQHQFRFHEHQLHIVRHIHQCRSRAVRARIHQIRILG</sequence>
<dbReference type="AlphaFoldDB" id="D5ST44"/>
<evidence type="ECO:0000313" key="2">
    <source>
        <dbReference type="Proteomes" id="UP000002220"/>
    </source>
</evidence>